<feature type="domain" description="CCHC-type" evidence="6">
    <location>
        <begin position="55"/>
        <end position="71"/>
    </location>
</feature>
<keyword evidence="2 4" id="KW-0863">Zinc-finger</keyword>
<keyword evidence="9" id="KW-1185">Reference proteome</keyword>
<dbReference type="InParanoid" id="A0A067PDY9"/>
<feature type="region of interest" description="Disordered" evidence="5">
    <location>
        <begin position="56"/>
        <end position="75"/>
    </location>
</feature>
<sequence>HNVKDCRSETFWDGSPARCKCGRAGRLLNPDGANLCFDWQCVGGCASTSHAAKHKCSSCGKPDHRAQTCPQAEEA</sequence>
<feature type="non-terminal residue" evidence="8">
    <location>
        <position position="1"/>
    </location>
</feature>
<dbReference type="InterPro" id="IPR001878">
    <property type="entry name" value="Znf_CCHC"/>
</dbReference>
<evidence type="ECO:0000256" key="4">
    <source>
        <dbReference type="PROSITE-ProRule" id="PRU00322"/>
    </source>
</evidence>
<organism evidence="8 9">
    <name type="scientific">Jaapia argillacea MUCL 33604</name>
    <dbReference type="NCBI Taxonomy" id="933084"/>
    <lineage>
        <taxon>Eukaryota</taxon>
        <taxon>Fungi</taxon>
        <taxon>Dikarya</taxon>
        <taxon>Basidiomycota</taxon>
        <taxon>Agaricomycotina</taxon>
        <taxon>Agaricomycetes</taxon>
        <taxon>Agaricomycetidae</taxon>
        <taxon>Jaapiales</taxon>
        <taxon>Jaapiaceae</taxon>
        <taxon>Jaapia</taxon>
    </lineage>
</organism>
<dbReference type="PROSITE" id="PS50158">
    <property type="entry name" value="ZF_CCHC"/>
    <property type="match status" value="1"/>
</dbReference>
<dbReference type="Proteomes" id="UP000027265">
    <property type="component" value="Unassembled WGS sequence"/>
</dbReference>
<evidence type="ECO:0000259" key="6">
    <source>
        <dbReference type="PROSITE" id="PS50158"/>
    </source>
</evidence>
<proteinExistence type="predicted"/>
<evidence type="ECO:0000256" key="1">
    <source>
        <dbReference type="ARBA" id="ARBA00022723"/>
    </source>
</evidence>
<feature type="domain" description="RanBP2-type" evidence="7">
    <location>
        <begin position="30"/>
        <end position="65"/>
    </location>
</feature>
<evidence type="ECO:0000256" key="2">
    <source>
        <dbReference type="ARBA" id="ARBA00022771"/>
    </source>
</evidence>
<accession>A0A067PDY9</accession>
<dbReference type="EMBL" id="KL197735">
    <property type="protein sequence ID" value="KDQ53133.1"/>
    <property type="molecule type" value="Genomic_DNA"/>
</dbReference>
<evidence type="ECO:0000256" key="5">
    <source>
        <dbReference type="SAM" id="MobiDB-lite"/>
    </source>
</evidence>
<evidence type="ECO:0000256" key="3">
    <source>
        <dbReference type="ARBA" id="ARBA00022833"/>
    </source>
</evidence>
<evidence type="ECO:0000259" key="7">
    <source>
        <dbReference type="PROSITE" id="PS50199"/>
    </source>
</evidence>
<dbReference type="InterPro" id="IPR001876">
    <property type="entry name" value="Znf_RanBP2"/>
</dbReference>
<reference evidence="9" key="1">
    <citation type="journal article" date="2014" name="Proc. Natl. Acad. Sci. U.S.A.">
        <title>Extensive sampling of basidiomycete genomes demonstrates inadequacy of the white-rot/brown-rot paradigm for wood decay fungi.</title>
        <authorList>
            <person name="Riley R."/>
            <person name="Salamov A.A."/>
            <person name="Brown D.W."/>
            <person name="Nagy L.G."/>
            <person name="Floudas D."/>
            <person name="Held B.W."/>
            <person name="Levasseur A."/>
            <person name="Lombard V."/>
            <person name="Morin E."/>
            <person name="Otillar R."/>
            <person name="Lindquist E.A."/>
            <person name="Sun H."/>
            <person name="LaButti K.M."/>
            <person name="Schmutz J."/>
            <person name="Jabbour D."/>
            <person name="Luo H."/>
            <person name="Baker S.E."/>
            <person name="Pisabarro A.G."/>
            <person name="Walton J.D."/>
            <person name="Blanchette R.A."/>
            <person name="Henrissat B."/>
            <person name="Martin F."/>
            <person name="Cullen D."/>
            <person name="Hibbett D.S."/>
            <person name="Grigoriev I.V."/>
        </authorList>
    </citation>
    <scope>NUCLEOTIDE SEQUENCE [LARGE SCALE GENOMIC DNA]</scope>
    <source>
        <strain evidence="9">MUCL 33604</strain>
    </source>
</reference>
<dbReference type="GO" id="GO:0003676">
    <property type="term" value="F:nucleic acid binding"/>
    <property type="evidence" value="ECO:0007669"/>
    <property type="project" value="InterPro"/>
</dbReference>
<name>A0A067PDY9_9AGAM</name>
<keyword evidence="1" id="KW-0479">Metal-binding</keyword>
<dbReference type="PROSITE" id="PS50199">
    <property type="entry name" value="ZF_RANBP2_2"/>
    <property type="match status" value="1"/>
</dbReference>
<keyword evidence="3" id="KW-0862">Zinc</keyword>
<evidence type="ECO:0000313" key="8">
    <source>
        <dbReference type="EMBL" id="KDQ53133.1"/>
    </source>
</evidence>
<dbReference type="AlphaFoldDB" id="A0A067PDY9"/>
<dbReference type="GO" id="GO:0008270">
    <property type="term" value="F:zinc ion binding"/>
    <property type="evidence" value="ECO:0007669"/>
    <property type="project" value="UniProtKB-KW"/>
</dbReference>
<gene>
    <name evidence="8" type="ORF">JAAARDRAFT_699380</name>
</gene>
<evidence type="ECO:0000313" key="9">
    <source>
        <dbReference type="Proteomes" id="UP000027265"/>
    </source>
</evidence>
<evidence type="ECO:0008006" key="10">
    <source>
        <dbReference type="Google" id="ProtNLM"/>
    </source>
</evidence>
<dbReference type="HOGENOM" id="CLU_131643_2_0_1"/>
<protein>
    <recommendedName>
        <fullName evidence="10">CCHC-type domain-containing protein</fullName>
    </recommendedName>
</protein>
<dbReference type="OrthoDB" id="2158839at2759"/>